<keyword evidence="1" id="KW-0812">Transmembrane</keyword>
<accession>A0A937XDC3</accession>
<keyword evidence="1" id="KW-0472">Membrane</keyword>
<comment type="caution">
    <text evidence="2">The sequence shown here is derived from an EMBL/GenBank/DDBJ whole genome shotgun (WGS) entry which is preliminary data.</text>
</comment>
<reference evidence="2" key="1">
    <citation type="submission" date="2019-03" db="EMBL/GenBank/DDBJ databases">
        <title>Lake Tanganyika Metagenome-Assembled Genomes (MAGs).</title>
        <authorList>
            <person name="Tran P."/>
        </authorList>
    </citation>
    <scope>NUCLEOTIDE SEQUENCE</scope>
    <source>
        <strain evidence="2">K_DeepCast_150m_m2_040</strain>
    </source>
</reference>
<dbReference type="Pfam" id="PF04020">
    <property type="entry name" value="Phage_holin_4_2"/>
    <property type="match status" value="1"/>
</dbReference>
<feature type="transmembrane region" description="Helical" evidence="1">
    <location>
        <begin position="96"/>
        <end position="117"/>
    </location>
</feature>
<proteinExistence type="predicted"/>
<evidence type="ECO:0000256" key="1">
    <source>
        <dbReference type="SAM" id="Phobius"/>
    </source>
</evidence>
<dbReference type="AlphaFoldDB" id="A0A937XDC3"/>
<keyword evidence="1" id="KW-1133">Transmembrane helix</keyword>
<organism evidence="2 3">
    <name type="scientific">candidate division WOR-3 bacterium</name>
    <dbReference type="NCBI Taxonomy" id="2052148"/>
    <lineage>
        <taxon>Bacteria</taxon>
        <taxon>Bacteria division WOR-3</taxon>
    </lineage>
</organism>
<dbReference type="EMBL" id="VGIR01000014">
    <property type="protein sequence ID" value="MBM3330937.1"/>
    <property type="molecule type" value="Genomic_DNA"/>
</dbReference>
<name>A0A937XDC3_UNCW3</name>
<feature type="transmembrane region" description="Helical" evidence="1">
    <location>
        <begin position="59"/>
        <end position="84"/>
    </location>
</feature>
<dbReference type="InterPro" id="IPR007165">
    <property type="entry name" value="Phage_holin_4_2"/>
</dbReference>
<dbReference type="PANTHER" id="PTHR37309">
    <property type="entry name" value="SLR0284 PROTEIN"/>
    <property type="match status" value="1"/>
</dbReference>
<gene>
    <name evidence="2" type="ORF">FJY68_03685</name>
</gene>
<evidence type="ECO:0000313" key="3">
    <source>
        <dbReference type="Proteomes" id="UP000779900"/>
    </source>
</evidence>
<feature type="transmembrane region" description="Helical" evidence="1">
    <location>
        <begin position="33"/>
        <end position="52"/>
    </location>
</feature>
<evidence type="ECO:0000313" key="2">
    <source>
        <dbReference type="EMBL" id="MBM3330937.1"/>
    </source>
</evidence>
<protein>
    <submittedName>
        <fullName evidence="2">Phage holin family protein</fullName>
    </submittedName>
</protein>
<dbReference type="Proteomes" id="UP000779900">
    <property type="component" value="Unassembled WGS sequence"/>
</dbReference>
<dbReference type="PANTHER" id="PTHR37309:SF1">
    <property type="entry name" value="SLR0284 PROTEIN"/>
    <property type="match status" value="1"/>
</dbReference>
<sequence length="122" mass="13496">MRLLVRWVTAALALFLAAWIVPGIEVAANAWWVYALMAVILGLVNALVRPILKLLSCGLIILTLGLFTLVINALTLWLSSSIAVHWFHVGFYVRGFWAAFLGALIVSLSTIIMSALFRDKEK</sequence>